<dbReference type="InterPro" id="IPR036188">
    <property type="entry name" value="FAD/NAD-bd_sf"/>
</dbReference>
<dbReference type="SUPFAM" id="SSF51905">
    <property type="entry name" value="FAD/NAD(P)-binding domain"/>
    <property type="match status" value="1"/>
</dbReference>
<evidence type="ECO:0000256" key="3">
    <source>
        <dbReference type="ARBA" id="ARBA00040298"/>
    </source>
</evidence>
<comment type="function">
    <text evidence="1">Probable oxidoreductase that may play a role as regulator of mitochondrial function.</text>
</comment>
<evidence type="ECO:0000313" key="5">
    <source>
        <dbReference type="EMBL" id="MTD95693.1"/>
    </source>
</evidence>
<dbReference type="InterPro" id="IPR002937">
    <property type="entry name" value="Amino_oxidase"/>
</dbReference>
<reference evidence="5 6" key="1">
    <citation type="submission" date="2019-11" db="EMBL/GenBank/DDBJ databases">
        <title>Identification of a novel strain.</title>
        <authorList>
            <person name="Xu Q."/>
            <person name="Wang G."/>
        </authorList>
    </citation>
    <scope>NUCLEOTIDE SEQUENCE [LARGE SCALE GENOMIC DNA]</scope>
    <source>
        <strain evidence="6">xq</strain>
    </source>
</reference>
<proteinExistence type="predicted"/>
<evidence type="ECO:0000259" key="4">
    <source>
        <dbReference type="Pfam" id="PF01593"/>
    </source>
</evidence>
<sequence>MQSSGDFDAVLIGGGHNGLTCAAYLAAAGLKVVVLEQNDVVGGAAVTEEFHPGFRNSVAAYTVSLLNPKVIADLELARHGLKIVQRPAANFWPIDDKRYLLMRGDQAERQAAIARFSKRDAERLPAYETMLERAADALRDLVLVTPPNAGGGILELLKGAGVGRRLLKRSVDEQRVLLDLFTRSAADFLDDWFESDVVKGAFAFDGIVGNYAAPSTTGTAYVLLHHCFGEVNGKRGAWGHAIGGMGAITRAMASSAQARGALIRTGAKVREVMVRDGAARGVVLENGEEIPARAVVANVGPKLLFRDLLPSDAVAPETRSLFTRMKTGSGTFRMNVALSELPSFTCLPGTNAQDHHGAGIIIGPDIGYLERAYDDARAGGWSRDPVVEMLIPSTLDDSLAPPGQHVASLFVQHVAPHLPTGRSWEDAREKEAFADLVIDTVSKYAPNFERAVIAAQILSPLDLERRFGMIDGDIFHGALTLDQLFSARPSLGYADYRLPLAGLYLCGSGAHPGGGVTGAPGHNAAREIVHDLKGWRTFVRRARS</sequence>
<dbReference type="RefSeq" id="WP_154740209.1">
    <property type="nucleotide sequence ID" value="NZ_WMBQ01000002.1"/>
</dbReference>
<dbReference type="AlphaFoldDB" id="A0A6I3KML8"/>
<evidence type="ECO:0000256" key="1">
    <source>
        <dbReference type="ARBA" id="ARBA00037217"/>
    </source>
</evidence>
<dbReference type="EMBL" id="WMBQ01000002">
    <property type="protein sequence ID" value="MTD95693.1"/>
    <property type="molecule type" value="Genomic_DNA"/>
</dbReference>
<dbReference type="PANTHER" id="PTHR10668">
    <property type="entry name" value="PHYTOENE DEHYDROGENASE"/>
    <property type="match status" value="1"/>
</dbReference>
<dbReference type="Proteomes" id="UP000440694">
    <property type="component" value="Unassembled WGS sequence"/>
</dbReference>
<evidence type="ECO:0000313" key="6">
    <source>
        <dbReference type="Proteomes" id="UP000440694"/>
    </source>
</evidence>
<dbReference type="Pfam" id="PF01593">
    <property type="entry name" value="Amino_oxidase"/>
    <property type="match status" value="1"/>
</dbReference>
<dbReference type="PANTHER" id="PTHR10668:SF103">
    <property type="entry name" value="PYRIDINE NUCLEOTIDE-DISULFIDE OXIDOREDUCTASE DOMAIN-CONTAINING PROTEIN 2"/>
    <property type="match status" value="1"/>
</dbReference>
<dbReference type="Gene3D" id="3.50.50.60">
    <property type="entry name" value="FAD/NAD(P)-binding domain"/>
    <property type="match status" value="2"/>
</dbReference>
<gene>
    <name evidence="5" type="ORF">GIW81_15240</name>
</gene>
<feature type="domain" description="Amine oxidase" evidence="4">
    <location>
        <begin position="18"/>
        <end position="304"/>
    </location>
</feature>
<dbReference type="GO" id="GO:0016491">
    <property type="term" value="F:oxidoreductase activity"/>
    <property type="evidence" value="ECO:0007669"/>
    <property type="project" value="InterPro"/>
</dbReference>
<accession>A0A6I3KML8</accession>
<comment type="caution">
    <text evidence="5">The sequence shown here is derived from an EMBL/GenBank/DDBJ whole genome shotgun (WGS) entry which is preliminary data.</text>
</comment>
<organism evidence="5 6">
    <name type="scientific">Hyphomicrobium album</name>
    <dbReference type="NCBI Taxonomy" id="2665159"/>
    <lineage>
        <taxon>Bacteria</taxon>
        <taxon>Pseudomonadati</taxon>
        <taxon>Pseudomonadota</taxon>
        <taxon>Alphaproteobacteria</taxon>
        <taxon>Hyphomicrobiales</taxon>
        <taxon>Hyphomicrobiaceae</taxon>
        <taxon>Hyphomicrobium</taxon>
    </lineage>
</organism>
<comment type="subunit">
    <text evidence="2">Interacts with COX5B; this interaction may contribute to localize PYROXD2 to the inner face of the inner mitochondrial membrane.</text>
</comment>
<name>A0A6I3KML8_9HYPH</name>
<keyword evidence="6" id="KW-1185">Reference proteome</keyword>
<evidence type="ECO:0000256" key="2">
    <source>
        <dbReference type="ARBA" id="ARBA00038825"/>
    </source>
</evidence>
<protein>
    <recommendedName>
        <fullName evidence="3">Pyridine nucleotide-disulfide oxidoreductase domain-containing protein 2</fullName>
    </recommendedName>
</protein>